<gene>
    <name evidence="1" type="ORF">Poly21_49010</name>
</gene>
<comment type="caution">
    <text evidence="1">The sequence shown here is derived from an EMBL/GenBank/DDBJ whole genome shotgun (WGS) entry which is preliminary data.</text>
</comment>
<sequence>MLSKRPPLTQPTLLKTLSASKLTVDKRLENENAATKHLDAAFFVCRAGQSVKRWCFIRLSNDFRAAQAKRVCRRMALILEQCFGEGVWIKGRHVGEAFPQSDELHG</sequence>
<keyword evidence="2" id="KW-1185">Reference proteome</keyword>
<proteinExistence type="predicted"/>
<evidence type="ECO:0000313" key="1">
    <source>
        <dbReference type="EMBL" id="TWU10994.1"/>
    </source>
</evidence>
<dbReference type="EMBL" id="SJPU01000003">
    <property type="protein sequence ID" value="TWU10994.1"/>
    <property type="molecule type" value="Genomic_DNA"/>
</dbReference>
<organism evidence="1 2">
    <name type="scientific">Allorhodopirellula heiligendammensis</name>
    <dbReference type="NCBI Taxonomy" id="2714739"/>
    <lineage>
        <taxon>Bacteria</taxon>
        <taxon>Pseudomonadati</taxon>
        <taxon>Planctomycetota</taxon>
        <taxon>Planctomycetia</taxon>
        <taxon>Pirellulales</taxon>
        <taxon>Pirellulaceae</taxon>
        <taxon>Allorhodopirellula</taxon>
    </lineage>
</organism>
<name>A0A5C6BKL6_9BACT</name>
<dbReference type="AlphaFoldDB" id="A0A5C6BKL6"/>
<accession>A0A5C6BKL6</accession>
<protein>
    <submittedName>
        <fullName evidence="1">Uncharacterized protein</fullName>
    </submittedName>
</protein>
<dbReference type="Proteomes" id="UP000319908">
    <property type="component" value="Unassembled WGS sequence"/>
</dbReference>
<evidence type="ECO:0000313" key="2">
    <source>
        <dbReference type="Proteomes" id="UP000319908"/>
    </source>
</evidence>
<reference evidence="1 2" key="1">
    <citation type="journal article" date="2020" name="Antonie Van Leeuwenhoek">
        <title>Rhodopirellula heiligendammensis sp. nov., Rhodopirellula pilleata sp. nov., and Rhodopirellula solitaria sp. nov. isolated from natural or artificial marine surfaces in Northern Germany and California, USA, and emended description of the genus Rhodopirellula.</title>
        <authorList>
            <person name="Kallscheuer N."/>
            <person name="Wiegand S."/>
            <person name="Jogler M."/>
            <person name="Boedeker C."/>
            <person name="Peeters S.H."/>
            <person name="Rast P."/>
            <person name="Heuer A."/>
            <person name="Jetten M.S.M."/>
            <person name="Rohde M."/>
            <person name="Jogler C."/>
        </authorList>
    </citation>
    <scope>NUCLEOTIDE SEQUENCE [LARGE SCALE GENOMIC DNA]</scope>
    <source>
        <strain evidence="1 2">Poly21</strain>
    </source>
</reference>